<geneLocation type="plasmid" evidence="2 3">
    <name>unnamed3</name>
</geneLocation>
<evidence type="ECO:0000259" key="1">
    <source>
        <dbReference type="Pfam" id="PF01636"/>
    </source>
</evidence>
<keyword evidence="2" id="KW-0808">Transferase</keyword>
<dbReference type="InterPro" id="IPR002575">
    <property type="entry name" value="Aminoglycoside_PTrfase"/>
</dbReference>
<dbReference type="Proteomes" id="UP000296822">
    <property type="component" value="Plasmid unnamed3"/>
</dbReference>
<dbReference type="AlphaFoldDB" id="A0A4D6HVP3"/>
<dbReference type="SUPFAM" id="SSF56112">
    <property type="entry name" value="Protein kinase-like (PK-like)"/>
    <property type="match status" value="1"/>
</dbReference>
<sequence length="365" mass="40932">MITQCRAGTQHYSSSVTTDAVVYRDQNFFITPLKIEYPLLGRSRSTVRRTTGRHPSRGVTSMRREIANRLEVQFDSHDVLRQLHDVPPHEVYEVTIDGQRAVTKLNTGTTGKAGFEGRVMAFIGEHTSTPVPETLLVEDEFYVAAWHDDAPSPETEQDADESWARAAGGGLARLHDETAPFLGTYGAFRPDDGLGIRSHNEWHAAATEYVCSRRPTLARYGHADVVDKVIEYLDGHPDAFAGADSPVCCHGWATPEHVSVDNGEVACMIDFEHAIAAPGEYDYWRTVFPAFGAEESDARNAFRESYESVRPLPDGFERRQHHYALLNGVYYFESLYVQNQHGRKETSAIAERLDNWITEILNSLS</sequence>
<evidence type="ECO:0000313" key="3">
    <source>
        <dbReference type="Proteomes" id="UP000296822"/>
    </source>
</evidence>
<protein>
    <submittedName>
        <fullName evidence="2">Aminoglycoside phosphotransferase family protein</fullName>
    </submittedName>
</protein>
<evidence type="ECO:0000313" key="2">
    <source>
        <dbReference type="EMBL" id="QCC56927.1"/>
    </source>
</evidence>
<gene>
    <name evidence="2" type="ORF">DV706_20535</name>
</gene>
<organism evidence="2 3">
    <name type="scientific">Natronorubrum bangense</name>
    <dbReference type="NCBI Taxonomy" id="61858"/>
    <lineage>
        <taxon>Archaea</taxon>
        <taxon>Methanobacteriati</taxon>
        <taxon>Methanobacteriota</taxon>
        <taxon>Stenosarchaea group</taxon>
        <taxon>Halobacteria</taxon>
        <taxon>Halobacteriales</taxon>
        <taxon>Natrialbaceae</taxon>
        <taxon>Natronorubrum</taxon>
    </lineage>
</organism>
<accession>A0A4D6HVP3</accession>
<dbReference type="GO" id="GO:0016740">
    <property type="term" value="F:transferase activity"/>
    <property type="evidence" value="ECO:0007669"/>
    <property type="project" value="UniProtKB-KW"/>
</dbReference>
<name>A0A4D6HVP3_9EURY</name>
<reference evidence="2 3" key="1">
    <citation type="journal article" date="2019" name="Nat. Commun.">
        <title>A new type of DNA phosphorothioation-based antiviral system in archaea.</title>
        <authorList>
            <person name="Xiong L."/>
            <person name="Liu S."/>
            <person name="Chen S."/>
            <person name="Xiao Y."/>
            <person name="Zhu B."/>
            <person name="Gao Y."/>
            <person name="Zhang Y."/>
            <person name="Chen B."/>
            <person name="Luo J."/>
            <person name="Deng Z."/>
            <person name="Chen X."/>
            <person name="Wang L."/>
            <person name="Chen S."/>
        </authorList>
    </citation>
    <scope>NUCLEOTIDE SEQUENCE [LARGE SCALE GENOMIC DNA]</scope>
    <source>
        <strain evidence="2 3">JCM 10635</strain>
        <plasmid evidence="2 3">unnamed3</plasmid>
    </source>
</reference>
<dbReference type="InterPro" id="IPR051678">
    <property type="entry name" value="AGP_Transferase"/>
</dbReference>
<feature type="domain" description="Aminoglycoside phosphotransferase" evidence="1">
    <location>
        <begin position="90"/>
        <end position="307"/>
    </location>
</feature>
<dbReference type="InterPro" id="IPR011009">
    <property type="entry name" value="Kinase-like_dom_sf"/>
</dbReference>
<keyword evidence="2" id="KW-0614">Plasmid</keyword>
<dbReference type="PANTHER" id="PTHR21310">
    <property type="entry name" value="AMINOGLYCOSIDE PHOSPHOTRANSFERASE-RELATED-RELATED"/>
    <property type="match status" value="1"/>
</dbReference>
<dbReference type="EMBL" id="CP031308">
    <property type="protein sequence ID" value="QCC56927.1"/>
    <property type="molecule type" value="Genomic_DNA"/>
</dbReference>
<dbReference type="PANTHER" id="PTHR21310:SF15">
    <property type="entry name" value="AMINOGLYCOSIDE PHOSPHOTRANSFERASE DOMAIN-CONTAINING PROTEIN"/>
    <property type="match status" value="1"/>
</dbReference>
<dbReference type="Gene3D" id="3.90.1200.10">
    <property type="match status" value="1"/>
</dbReference>
<dbReference type="KEGG" id="nbg:DV706_20535"/>
<dbReference type="Pfam" id="PF01636">
    <property type="entry name" value="APH"/>
    <property type="match status" value="1"/>
</dbReference>
<proteinExistence type="predicted"/>